<dbReference type="EMBL" id="JAEEGB010000039">
    <property type="protein sequence ID" value="MBI6875237.1"/>
    <property type="molecule type" value="Genomic_DNA"/>
</dbReference>
<dbReference type="InterPro" id="IPR051918">
    <property type="entry name" value="STPP_CPPED1"/>
</dbReference>
<dbReference type="GO" id="GO:0016787">
    <property type="term" value="F:hydrolase activity"/>
    <property type="evidence" value="ECO:0007669"/>
    <property type="project" value="InterPro"/>
</dbReference>
<feature type="domain" description="Calcineurin-like phosphoesterase" evidence="1">
    <location>
        <begin position="53"/>
        <end position="250"/>
    </location>
</feature>
<name>A0A934I357_9CLOT</name>
<dbReference type="AlphaFoldDB" id="A0A934I357"/>
<reference evidence="2" key="1">
    <citation type="submission" date="2020-12" db="EMBL/GenBank/DDBJ databases">
        <title>Clostridium thailandense sp. nov., a novel acetogenic bacterium isolated from peat land soil in Thailand.</title>
        <authorList>
            <person name="Chaikitkaew S."/>
            <person name="Birkeland N.K."/>
        </authorList>
    </citation>
    <scope>NUCLEOTIDE SEQUENCE</scope>
    <source>
        <strain evidence="2">DSM 17425</strain>
    </source>
</reference>
<dbReference type="SUPFAM" id="SSF56300">
    <property type="entry name" value="Metallo-dependent phosphatases"/>
    <property type="match status" value="1"/>
</dbReference>
<dbReference type="Pfam" id="PF00149">
    <property type="entry name" value="Metallophos"/>
    <property type="match status" value="1"/>
</dbReference>
<evidence type="ECO:0000259" key="1">
    <source>
        <dbReference type="Pfam" id="PF00149"/>
    </source>
</evidence>
<dbReference type="Gene3D" id="3.60.21.10">
    <property type="match status" value="1"/>
</dbReference>
<accession>A0A934I357</accession>
<proteinExistence type="predicted"/>
<dbReference type="RefSeq" id="WP_211144590.1">
    <property type="nucleotide sequence ID" value="NZ_JAEEGB010000039.1"/>
</dbReference>
<dbReference type="Proteomes" id="UP000622687">
    <property type="component" value="Unassembled WGS sequence"/>
</dbReference>
<evidence type="ECO:0000313" key="3">
    <source>
        <dbReference type="Proteomes" id="UP000622687"/>
    </source>
</evidence>
<dbReference type="PANTHER" id="PTHR43143">
    <property type="entry name" value="METALLOPHOSPHOESTERASE, CALCINEURIN SUPERFAMILY"/>
    <property type="match status" value="1"/>
</dbReference>
<dbReference type="InterPro" id="IPR029052">
    <property type="entry name" value="Metallo-depent_PP-like"/>
</dbReference>
<sequence>MKRLKITTLMVVLIAIVISSAVYIKGTASKSDNSKKNESTATTKVPEDHGLTFSVLGDVHGNAAKLDNAINDLHGVKENMDAMILNGDNVDQGLKNQYDVIKNTLNKDRELLPKTIIKNIGNHDYFDYQRGPNKPEDVERFKNMYLDFAGEKSVYHDTWIKGYHFISLGSESGNTKELGAVNAFLSQKQLDWLKEKLAEKHEKGKPIFVFLHQHLSTSIKGWMGVEQRRELNKILSSYPEVILFTSHTHVLLSVDNIKQNQPFTTAHTGAVSYAILPEDYKIKRLYDESQGLYVEVQGNKTTIKGRDFVKKSWIFSKEISSASE</sequence>
<dbReference type="PANTHER" id="PTHR43143:SF1">
    <property type="entry name" value="SERINE_THREONINE-PROTEIN PHOSPHATASE CPPED1"/>
    <property type="match status" value="1"/>
</dbReference>
<evidence type="ECO:0000313" key="2">
    <source>
        <dbReference type="EMBL" id="MBI6875237.1"/>
    </source>
</evidence>
<keyword evidence="3" id="KW-1185">Reference proteome</keyword>
<dbReference type="InterPro" id="IPR004843">
    <property type="entry name" value="Calcineurin-like_PHP"/>
</dbReference>
<comment type="caution">
    <text evidence="2">The sequence shown here is derived from an EMBL/GenBank/DDBJ whole genome shotgun (WGS) entry which is preliminary data.</text>
</comment>
<gene>
    <name evidence="2" type="ORF">I6U51_21415</name>
</gene>
<organism evidence="2 3">
    <name type="scientific">Clostridium aciditolerans</name>
    <dbReference type="NCBI Taxonomy" id="339861"/>
    <lineage>
        <taxon>Bacteria</taxon>
        <taxon>Bacillati</taxon>
        <taxon>Bacillota</taxon>
        <taxon>Clostridia</taxon>
        <taxon>Eubacteriales</taxon>
        <taxon>Clostridiaceae</taxon>
        <taxon>Clostridium</taxon>
    </lineage>
</organism>
<protein>
    <submittedName>
        <fullName evidence="2">Metallophosphoesterase</fullName>
    </submittedName>
</protein>